<dbReference type="Pfam" id="PF01120">
    <property type="entry name" value="Alpha_L_fucos"/>
    <property type="match status" value="1"/>
</dbReference>
<dbReference type="STRING" id="930089.W6XPL9"/>
<dbReference type="SMART" id="SM00812">
    <property type="entry name" value="Alpha_L_fucos"/>
    <property type="match status" value="1"/>
</dbReference>
<protein>
    <recommendedName>
        <fullName evidence="3">alpha-L-fucosidase</fullName>
        <ecNumber evidence="3">3.2.1.51</ecNumber>
    </recommendedName>
</protein>
<dbReference type="PANTHER" id="PTHR10030:SF37">
    <property type="entry name" value="ALPHA-L-FUCOSIDASE-RELATED"/>
    <property type="match status" value="1"/>
</dbReference>
<dbReference type="RefSeq" id="XP_007718524.1">
    <property type="nucleotide sequence ID" value="XM_007720334.1"/>
</dbReference>
<dbReference type="GO" id="GO:0006004">
    <property type="term" value="P:fucose metabolic process"/>
    <property type="evidence" value="ECO:0007669"/>
    <property type="project" value="InterPro"/>
</dbReference>
<evidence type="ECO:0000256" key="2">
    <source>
        <dbReference type="ARBA" id="ARBA00007951"/>
    </source>
</evidence>
<evidence type="ECO:0000256" key="5">
    <source>
        <dbReference type="ARBA" id="ARBA00022801"/>
    </source>
</evidence>
<feature type="domain" description="Glycoside hydrolase family 29 N-terminal" evidence="8">
    <location>
        <begin position="9"/>
        <end position="300"/>
    </location>
</feature>
<dbReference type="GO" id="GO:0004560">
    <property type="term" value="F:alpha-L-fucosidase activity"/>
    <property type="evidence" value="ECO:0007669"/>
    <property type="project" value="UniProtKB-EC"/>
</dbReference>
<keyword evidence="5 7" id="KW-0378">Hydrolase</keyword>
<dbReference type="InterPro" id="IPR016286">
    <property type="entry name" value="FUC_metazoa-typ"/>
</dbReference>
<evidence type="ECO:0000256" key="3">
    <source>
        <dbReference type="ARBA" id="ARBA00012662"/>
    </source>
</evidence>
<dbReference type="GO" id="GO:0016139">
    <property type="term" value="P:glycoside catabolic process"/>
    <property type="evidence" value="ECO:0007669"/>
    <property type="project" value="TreeGrafter"/>
</dbReference>
<gene>
    <name evidence="9" type="ORF">COCCADRAFT_112390</name>
</gene>
<dbReference type="EMBL" id="KI964987">
    <property type="protein sequence ID" value="EUC27175.1"/>
    <property type="molecule type" value="Genomic_DNA"/>
</dbReference>
<dbReference type="EC" id="3.2.1.51" evidence="3"/>
<evidence type="ECO:0000256" key="4">
    <source>
        <dbReference type="ARBA" id="ARBA00022729"/>
    </source>
</evidence>
<dbReference type="InterPro" id="IPR017853">
    <property type="entry name" value="GH"/>
</dbReference>
<evidence type="ECO:0000256" key="1">
    <source>
        <dbReference type="ARBA" id="ARBA00004071"/>
    </source>
</evidence>
<keyword evidence="4" id="KW-0732">Signal</keyword>
<evidence type="ECO:0000256" key="7">
    <source>
        <dbReference type="PIRNR" id="PIRNR001092"/>
    </source>
</evidence>
<dbReference type="AlphaFoldDB" id="W6XPL9"/>
<organism evidence="9 10">
    <name type="scientific">Cochliobolus carbonum (strain 26-R-13)</name>
    <name type="common">Maize leaf spot fungus</name>
    <name type="synonym">Bipolaris zeicola</name>
    <dbReference type="NCBI Taxonomy" id="930089"/>
    <lineage>
        <taxon>Eukaryota</taxon>
        <taxon>Fungi</taxon>
        <taxon>Dikarya</taxon>
        <taxon>Ascomycota</taxon>
        <taxon>Pezizomycotina</taxon>
        <taxon>Dothideomycetes</taxon>
        <taxon>Pleosporomycetidae</taxon>
        <taxon>Pleosporales</taxon>
        <taxon>Pleosporineae</taxon>
        <taxon>Pleosporaceae</taxon>
        <taxon>Bipolaris</taxon>
    </lineage>
</organism>
<dbReference type="OrthoDB" id="6039950at2759"/>
<reference evidence="9 10" key="1">
    <citation type="journal article" date="2013" name="PLoS Genet.">
        <title>Comparative genome structure, secondary metabolite, and effector coding capacity across Cochliobolus pathogens.</title>
        <authorList>
            <person name="Condon B.J."/>
            <person name="Leng Y."/>
            <person name="Wu D."/>
            <person name="Bushley K.E."/>
            <person name="Ohm R.A."/>
            <person name="Otillar R."/>
            <person name="Martin J."/>
            <person name="Schackwitz W."/>
            <person name="Grimwood J."/>
            <person name="MohdZainudin N."/>
            <person name="Xue C."/>
            <person name="Wang R."/>
            <person name="Manning V.A."/>
            <person name="Dhillon B."/>
            <person name="Tu Z.J."/>
            <person name="Steffenson B.J."/>
            <person name="Salamov A."/>
            <person name="Sun H."/>
            <person name="Lowry S."/>
            <person name="LaButti K."/>
            <person name="Han J."/>
            <person name="Copeland A."/>
            <person name="Lindquist E."/>
            <person name="Barry K."/>
            <person name="Schmutz J."/>
            <person name="Baker S.E."/>
            <person name="Ciuffetti L.M."/>
            <person name="Grigoriev I.V."/>
            <person name="Zhong S."/>
            <person name="Turgeon B.G."/>
        </authorList>
    </citation>
    <scope>NUCLEOTIDE SEQUENCE [LARGE SCALE GENOMIC DNA]</scope>
    <source>
        <strain evidence="9 10">26-R-13</strain>
    </source>
</reference>
<proteinExistence type="inferred from homology"/>
<evidence type="ECO:0000313" key="10">
    <source>
        <dbReference type="Proteomes" id="UP000053841"/>
    </source>
</evidence>
<dbReference type="PANTHER" id="PTHR10030">
    <property type="entry name" value="ALPHA-L-FUCOSIDASE"/>
    <property type="match status" value="1"/>
</dbReference>
<sequence length="398" mass="44913">MNSGPNSTRERTYEYHLQTYGPNVTFDDFVANFTASAYDPREWVNLFADAGANYFVQSAKQHDGYALFDLPTNISLRTSVIQTPHRNLLQELYDAADKYQPHLHKGAYYSLPEWFHPDYHGFGEWPGGNATNPYTNEKLPYLGYVPLSDYVSEKVLPEMRTLAAMGTDLLWCDIGGPNLTTQFAAEYFNNARKQGRQVSINNRCGIKGDFDTATYSTLQRNRKWERTASLDPFSFGYNRATPEDAYMKPQVIVTRLIEAISMNGNFLLNVGPTAEGMCIIPSIQQHNLRVAGKWIKSHSEAIFNTTFWSMASSDEKDPNIRFTQTADAFYILAMTKPNTTLTIHSPVPYREGDNVTVVGGMNAGAIIPSYLDNGLLSLDIKNDIVEADEFAWVFKITY</sequence>
<dbReference type="InterPro" id="IPR057739">
    <property type="entry name" value="Glyco_hydro_29_N"/>
</dbReference>
<dbReference type="HOGENOM" id="CLU_002934_4_0_1"/>
<keyword evidence="10" id="KW-1185">Reference proteome</keyword>
<dbReference type="SUPFAM" id="SSF51445">
    <property type="entry name" value="(Trans)glycosidases"/>
    <property type="match status" value="1"/>
</dbReference>
<comment type="function">
    <text evidence="1">Alpha-L-fucosidase is responsible for hydrolyzing the alpha-1,6-linked fucose joined to the reducing-end N-acetylglucosamine of the carbohydrate moieties of glycoproteins.</text>
</comment>
<dbReference type="Proteomes" id="UP000053841">
    <property type="component" value="Unassembled WGS sequence"/>
</dbReference>
<dbReference type="KEGG" id="bze:COCCADRAFT_112390"/>
<dbReference type="GeneID" id="19144446"/>
<evidence type="ECO:0000256" key="6">
    <source>
        <dbReference type="ARBA" id="ARBA00023295"/>
    </source>
</evidence>
<name>W6XPL9_COCC2</name>
<dbReference type="eggNOG" id="KOG3340">
    <property type="taxonomic scope" value="Eukaryota"/>
</dbReference>
<dbReference type="InterPro" id="IPR000933">
    <property type="entry name" value="Glyco_hydro_29"/>
</dbReference>
<accession>W6XPL9</accession>
<evidence type="ECO:0000259" key="8">
    <source>
        <dbReference type="Pfam" id="PF01120"/>
    </source>
</evidence>
<comment type="similarity">
    <text evidence="2 7">Belongs to the glycosyl hydrolase 29 family.</text>
</comment>
<dbReference type="PIRSF" id="PIRSF001092">
    <property type="entry name" value="Alpha-L-fucosidase"/>
    <property type="match status" value="1"/>
</dbReference>
<dbReference type="PRINTS" id="PR00741">
    <property type="entry name" value="GLHYDRLASE29"/>
</dbReference>
<evidence type="ECO:0000313" key="9">
    <source>
        <dbReference type="EMBL" id="EUC27175.1"/>
    </source>
</evidence>
<keyword evidence="6 7" id="KW-0326">Glycosidase</keyword>
<dbReference type="Gene3D" id="3.20.20.80">
    <property type="entry name" value="Glycosidases"/>
    <property type="match status" value="1"/>
</dbReference>